<comment type="caution">
    <text evidence="1">The sequence shown here is derived from an EMBL/GenBank/DDBJ whole genome shotgun (WGS) entry which is preliminary data.</text>
</comment>
<dbReference type="Proteomes" id="UP000821865">
    <property type="component" value="Chromosome 2"/>
</dbReference>
<accession>A0ACB8DFB4</accession>
<evidence type="ECO:0000313" key="2">
    <source>
        <dbReference type="Proteomes" id="UP000821865"/>
    </source>
</evidence>
<gene>
    <name evidence="1" type="ORF">HPB49_019667</name>
</gene>
<organism evidence="1 2">
    <name type="scientific">Dermacentor silvarum</name>
    <name type="common">Tick</name>
    <dbReference type="NCBI Taxonomy" id="543639"/>
    <lineage>
        <taxon>Eukaryota</taxon>
        <taxon>Metazoa</taxon>
        <taxon>Ecdysozoa</taxon>
        <taxon>Arthropoda</taxon>
        <taxon>Chelicerata</taxon>
        <taxon>Arachnida</taxon>
        <taxon>Acari</taxon>
        <taxon>Parasitiformes</taxon>
        <taxon>Ixodida</taxon>
        <taxon>Ixodoidea</taxon>
        <taxon>Ixodidae</taxon>
        <taxon>Rhipicephalinae</taxon>
        <taxon>Dermacentor</taxon>
    </lineage>
</organism>
<name>A0ACB8DFB4_DERSI</name>
<sequence>MDASASDVSGRLSKRTSVASSRVPETDLVPLNFSHTSRGIKNELLLHEAAIKNDVATLKHLIESKVDANARTHQGQTALHCAAQNNHHEVIAFMLDSTETIKVNAIDKNGQTALHIAAINNCMEIVEKLLQYKADPNIKDKERSTPLHLAAQNGHQGAVQILLEHGCDASITDAKARTALHIAASLGHLDVVETLLQFKASLTVKDKHGNMPLHLAVLGCHANMVDLLVKKGALVNATNNRLQTPLHIAAELGFTEVVQVLVGHGADLFLPEKGGRTALYIAARGSYTAIVDMLITAEREIKHRSKVKEQSVTTLQPGTRQFCNSLVDIKEESVASDQQQHSGAENAEDGEQLQQQRQQQMQRLSWTLAKEMLMPNDWKHLARHWGFTPEHIKAIEHQYTGKSSYKEHGYRMLLIWLHGLPPNANPLKELFEALVAIDKRDVAEKIRKKAEENAYGARRFSPSRLCHMCCLL</sequence>
<dbReference type="EMBL" id="CM023471">
    <property type="protein sequence ID" value="KAH7966816.1"/>
    <property type="molecule type" value="Genomic_DNA"/>
</dbReference>
<keyword evidence="2" id="KW-1185">Reference proteome</keyword>
<reference evidence="1" key="1">
    <citation type="submission" date="2020-05" db="EMBL/GenBank/DDBJ databases">
        <title>Large-scale comparative analyses of tick genomes elucidate their genetic diversity and vector capacities.</title>
        <authorList>
            <person name="Jia N."/>
            <person name="Wang J."/>
            <person name="Shi W."/>
            <person name="Du L."/>
            <person name="Sun Y."/>
            <person name="Zhan W."/>
            <person name="Jiang J."/>
            <person name="Wang Q."/>
            <person name="Zhang B."/>
            <person name="Ji P."/>
            <person name="Sakyi L.B."/>
            <person name="Cui X."/>
            <person name="Yuan T."/>
            <person name="Jiang B."/>
            <person name="Yang W."/>
            <person name="Lam T.T.-Y."/>
            <person name="Chang Q."/>
            <person name="Ding S."/>
            <person name="Wang X."/>
            <person name="Zhu J."/>
            <person name="Ruan X."/>
            <person name="Zhao L."/>
            <person name="Wei J."/>
            <person name="Que T."/>
            <person name="Du C."/>
            <person name="Cheng J."/>
            <person name="Dai P."/>
            <person name="Han X."/>
            <person name="Huang E."/>
            <person name="Gao Y."/>
            <person name="Liu J."/>
            <person name="Shao H."/>
            <person name="Ye R."/>
            <person name="Li L."/>
            <person name="Wei W."/>
            <person name="Wang X."/>
            <person name="Wang C."/>
            <person name="Yang T."/>
            <person name="Huo Q."/>
            <person name="Li W."/>
            <person name="Guo W."/>
            <person name="Chen H."/>
            <person name="Zhou L."/>
            <person name="Ni X."/>
            <person name="Tian J."/>
            <person name="Zhou Y."/>
            <person name="Sheng Y."/>
            <person name="Liu T."/>
            <person name="Pan Y."/>
            <person name="Xia L."/>
            <person name="Li J."/>
            <person name="Zhao F."/>
            <person name="Cao W."/>
        </authorList>
    </citation>
    <scope>NUCLEOTIDE SEQUENCE</scope>
    <source>
        <strain evidence="1">Dsil-2018</strain>
    </source>
</reference>
<protein>
    <submittedName>
        <fullName evidence="1">Uncharacterized protein</fullName>
    </submittedName>
</protein>
<evidence type="ECO:0000313" key="1">
    <source>
        <dbReference type="EMBL" id="KAH7966816.1"/>
    </source>
</evidence>
<proteinExistence type="predicted"/>